<evidence type="ECO:0000313" key="2">
    <source>
        <dbReference type="EMBL" id="EUA33036.1"/>
    </source>
</evidence>
<feature type="compositionally biased region" description="Basic and acidic residues" evidence="1">
    <location>
        <begin position="1"/>
        <end position="11"/>
    </location>
</feature>
<name>X8APF9_MYCXE</name>
<accession>X8APF9</accession>
<sequence>MRQRLRGRDPAAEQVPARSTSTATGCAVTWSASPPAFASR</sequence>
<dbReference type="AlphaFoldDB" id="X8APF9"/>
<reference evidence="2" key="1">
    <citation type="submission" date="2014-01" db="EMBL/GenBank/DDBJ databases">
        <authorList>
            <person name="Brown-Elliot B."/>
            <person name="Wallace R."/>
            <person name="Lenaerts A."/>
            <person name="Ordway D."/>
            <person name="DeGroote M.A."/>
            <person name="Parker T."/>
            <person name="Sizemore C."/>
            <person name="Tallon L.J."/>
            <person name="Sadzewicz L.K."/>
            <person name="Sengamalay N."/>
            <person name="Fraser C.M."/>
            <person name="Hine E."/>
            <person name="Shefchek K.A."/>
            <person name="Das S.P."/>
            <person name="Tettelin H."/>
        </authorList>
    </citation>
    <scope>NUCLEOTIDE SEQUENCE [LARGE SCALE GENOMIC DNA]</scope>
    <source>
        <strain evidence="2">4042</strain>
    </source>
</reference>
<gene>
    <name evidence="2" type="ORF">I553_1717</name>
</gene>
<comment type="caution">
    <text evidence="2">The sequence shown here is derived from an EMBL/GenBank/DDBJ whole genome shotgun (WGS) entry which is preliminary data.</text>
</comment>
<proteinExistence type="predicted"/>
<feature type="region of interest" description="Disordered" evidence="1">
    <location>
        <begin position="1"/>
        <end position="27"/>
    </location>
</feature>
<protein>
    <submittedName>
        <fullName evidence="2">Uncharacterized protein</fullName>
    </submittedName>
</protein>
<dbReference type="EMBL" id="JAOB01000049">
    <property type="protein sequence ID" value="EUA33036.1"/>
    <property type="molecule type" value="Genomic_DNA"/>
</dbReference>
<organism evidence="2">
    <name type="scientific">Mycobacterium xenopi 4042</name>
    <dbReference type="NCBI Taxonomy" id="1299334"/>
    <lineage>
        <taxon>Bacteria</taxon>
        <taxon>Bacillati</taxon>
        <taxon>Actinomycetota</taxon>
        <taxon>Actinomycetes</taxon>
        <taxon>Mycobacteriales</taxon>
        <taxon>Mycobacteriaceae</taxon>
        <taxon>Mycobacterium</taxon>
    </lineage>
</organism>
<evidence type="ECO:0000256" key="1">
    <source>
        <dbReference type="SAM" id="MobiDB-lite"/>
    </source>
</evidence>